<evidence type="ECO:0000259" key="5">
    <source>
        <dbReference type="Pfam" id="PF02826"/>
    </source>
</evidence>
<reference evidence="6" key="1">
    <citation type="submission" date="2016-04" db="EMBL/GenBank/DDBJ databases">
        <authorList>
            <person name="Evans L.H."/>
            <person name="Alamgir A."/>
            <person name="Owens N."/>
            <person name="Weber N.D."/>
            <person name="Virtaneva K."/>
            <person name="Barbian K."/>
            <person name="Babar A."/>
            <person name="Rosenke K."/>
        </authorList>
    </citation>
    <scope>NUCLEOTIDE SEQUENCE</scope>
    <source>
        <strain evidence="6">Nono1</strain>
    </source>
</reference>
<dbReference type="InterPro" id="IPR036291">
    <property type="entry name" value="NAD(P)-bd_dom_sf"/>
</dbReference>
<dbReference type="InterPro" id="IPR006140">
    <property type="entry name" value="D-isomer_DH_NAD-bd"/>
</dbReference>
<organism evidence="6">
    <name type="scientific">Nonomuraea gerenzanensis</name>
    <dbReference type="NCBI Taxonomy" id="93944"/>
    <lineage>
        <taxon>Bacteria</taxon>
        <taxon>Bacillati</taxon>
        <taxon>Actinomycetota</taxon>
        <taxon>Actinomycetes</taxon>
        <taxon>Streptosporangiales</taxon>
        <taxon>Streptosporangiaceae</taxon>
        <taxon>Nonomuraea</taxon>
    </lineage>
</organism>
<comment type="similarity">
    <text evidence="1">Belongs to the D-isomer specific 2-hydroxyacid dehydrogenase family.</text>
</comment>
<evidence type="ECO:0000256" key="4">
    <source>
        <dbReference type="SAM" id="MobiDB-lite"/>
    </source>
</evidence>
<dbReference type="PANTHER" id="PTHR42789">
    <property type="entry name" value="D-ISOMER SPECIFIC 2-HYDROXYACID DEHYDROGENASE FAMILY PROTEIN (AFU_ORTHOLOGUE AFUA_6G10090)"/>
    <property type="match status" value="1"/>
</dbReference>
<dbReference type="PANTHER" id="PTHR42789:SF1">
    <property type="entry name" value="D-ISOMER SPECIFIC 2-HYDROXYACID DEHYDROGENASE FAMILY PROTEIN (AFU_ORTHOLOGUE AFUA_6G10090)"/>
    <property type="match status" value="1"/>
</dbReference>
<keyword evidence="3" id="KW-0520">NAD</keyword>
<dbReference type="EMBL" id="LT559118">
    <property type="protein sequence ID" value="SBO94086.1"/>
    <property type="molecule type" value="Genomic_DNA"/>
</dbReference>
<dbReference type="RefSeq" id="WP_225273238.1">
    <property type="nucleotide sequence ID" value="NZ_CP084058.1"/>
</dbReference>
<protein>
    <submittedName>
        <fullName evidence="6">D-3-phosphoglycerate dehydrogenase</fullName>
        <ecNumber evidence="6">1.1.1.95</ecNumber>
    </submittedName>
</protein>
<dbReference type="InterPro" id="IPR050857">
    <property type="entry name" value="D-2-hydroxyacid_DH"/>
</dbReference>
<sequence length="204" mass="21919">MRRRQGSPGVLPGIDARIIDVAPRRRRAHPGRRARLQPRPPYAGGHDRALWQPGDGTGLHDCTVGGIGASRIGRLVLQRLLAFDVRVLLSDPTLTPAEAALLGAEAVEPDELCRRSDPVTVHAPALPETHHLLDRRRLALLPDRAVLVNTARGSLVDTGALTGECVSGRLSAVLDVTDPEPLPAGHPLFELPNVLITPHLPYTA</sequence>
<dbReference type="Gene3D" id="3.40.50.720">
    <property type="entry name" value="NAD(P)-binding Rossmann-like Domain"/>
    <property type="match status" value="1"/>
</dbReference>
<gene>
    <name evidence="6" type="ORF">BN4615_P3602</name>
</gene>
<dbReference type="GO" id="GO:0051287">
    <property type="term" value="F:NAD binding"/>
    <property type="evidence" value="ECO:0007669"/>
    <property type="project" value="InterPro"/>
</dbReference>
<feature type="region of interest" description="Disordered" evidence="4">
    <location>
        <begin position="23"/>
        <end position="48"/>
    </location>
</feature>
<dbReference type="GO" id="GO:0004617">
    <property type="term" value="F:phosphoglycerate dehydrogenase activity"/>
    <property type="evidence" value="ECO:0007669"/>
    <property type="project" value="UniProtKB-EC"/>
</dbReference>
<dbReference type="Pfam" id="PF02826">
    <property type="entry name" value="2-Hacid_dh_C"/>
    <property type="match status" value="1"/>
</dbReference>
<evidence type="ECO:0000256" key="2">
    <source>
        <dbReference type="ARBA" id="ARBA00023002"/>
    </source>
</evidence>
<feature type="compositionally biased region" description="Basic residues" evidence="4">
    <location>
        <begin position="24"/>
        <end position="36"/>
    </location>
</feature>
<accession>A0A1M4E5H7</accession>
<evidence type="ECO:0000256" key="3">
    <source>
        <dbReference type="ARBA" id="ARBA00023027"/>
    </source>
</evidence>
<proteinExistence type="inferred from homology"/>
<evidence type="ECO:0000256" key="1">
    <source>
        <dbReference type="ARBA" id="ARBA00005854"/>
    </source>
</evidence>
<dbReference type="EC" id="1.1.1.95" evidence="6"/>
<dbReference type="AlphaFoldDB" id="A0A1M4E5H7"/>
<name>A0A1M4E5H7_9ACTN</name>
<evidence type="ECO:0000313" key="6">
    <source>
        <dbReference type="EMBL" id="SBO94086.1"/>
    </source>
</evidence>
<keyword evidence="2 6" id="KW-0560">Oxidoreductase</keyword>
<feature type="domain" description="D-isomer specific 2-hydroxyacid dehydrogenase NAD-binding" evidence="5">
    <location>
        <begin position="55"/>
        <end position="200"/>
    </location>
</feature>
<dbReference type="SUPFAM" id="SSF51735">
    <property type="entry name" value="NAD(P)-binding Rossmann-fold domains"/>
    <property type="match status" value="1"/>
</dbReference>